<evidence type="ECO:0000256" key="4">
    <source>
        <dbReference type="ARBA" id="ARBA00022553"/>
    </source>
</evidence>
<dbReference type="SUPFAM" id="SSF47384">
    <property type="entry name" value="Homodimeric domain of signal transducing histidine kinase"/>
    <property type="match status" value="1"/>
</dbReference>
<keyword evidence="8 11" id="KW-1133">Transmembrane helix</keyword>
<dbReference type="SUPFAM" id="SSF55874">
    <property type="entry name" value="ATPase domain of HSP90 chaperone/DNA topoisomerase II/histidine kinase"/>
    <property type="match status" value="1"/>
</dbReference>
<gene>
    <name evidence="15" type="ORF">C7457_0795</name>
</gene>
<dbReference type="InterPro" id="IPR003661">
    <property type="entry name" value="HisK_dim/P_dom"/>
</dbReference>
<dbReference type="InterPro" id="IPR050398">
    <property type="entry name" value="HssS/ArlS-like"/>
</dbReference>
<dbReference type="Gene3D" id="3.30.450.20">
    <property type="entry name" value="PAS domain"/>
    <property type="match status" value="1"/>
</dbReference>
<keyword evidence="4" id="KW-0597">Phosphoprotein</keyword>
<dbReference type="SUPFAM" id="SSF158472">
    <property type="entry name" value="HAMP domain-like"/>
    <property type="match status" value="1"/>
</dbReference>
<keyword evidence="16" id="KW-1185">Reference proteome</keyword>
<dbReference type="Gene3D" id="1.10.287.130">
    <property type="match status" value="1"/>
</dbReference>
<dbReference type="InterPro" id="IPR017232">
    <property type="entry name" value="NtrY"/>
</dbReference>
<keyword evidence="9 11" id="KW-0472">Membrane</keyword>
<dbReference type="InterPro" id="IPR003660">
    <property type="entry name" value="HAMP_dom"/>
</dbReference>
<evidence type="ECO:0000259" key="13">
    <source>
        <dbReference type="PROSITE" id="PS50112"/>
    </source>
</evidence>
<dbReference type="SMART" id="SM00304">
    <property type="entry name" value="HAMP"/>
    <property type="match status" value="1"/>
</dbReference>
<dbReference type="PANTHER" id="PTHR45528:SF9">
    <property type="entry name" value="SENSOR HISTIDINE KINASE YBDK"/>
    <property type="match status" value="1"/>
</dbReference>
<dbReference type="PROSITE" id="PS50885">
    <property type="entry name" value="HAMP"/>
    <property type="match status" value="1"/>
</dbReference>
<evidence type="ECO:0000256" key="3">
    <source>
        <dbReference type="ARBA" id="ARBA00012438"/>
    </source>
</evidence>
<keyword evidence="5" id="KW-0808">Transferase</keyword>
<evidence type="ECO:0000313" key="16">
    <source>
        <dbReference type="Proteomes" id="UP000280881"/>
    </source>
</evidence>
<feature type="domain" description="Histidine kinase" evidence="12">
    <location>
        <begin position="455"/>
        <end position="653"/>
    </location>
</feature>
<dbReference type="Gene3D" id="6.10.340.10">
    <property type="match status" value="1"/>
</dbReference>
<dbReference type="PIRSF" id="PIRSF037532">
    <property type="entry name" value="STHK_NtrY"/>
    <property type="match status" value="1"/>
</dbReference>
<dbReference type="Proteomes" id="UP000280881">
    <property type="component" value="Unassembled WGS sequence"/>
</dbReference>
<name>A0A420W9H6_9BACT</name>
<evidence type="ECO:0000256" key="8">
    <source>
        <dbReference type="ARBA" id="ARBA00022989"/>
    </source>
</evidence>
<dbReference type="InterPro" id="IPR036097">
    <property type="entry name" value="HisK_dim/P_sf"/>
</dbReference>
<keyword evidence="6 11" id="KW-0812">Transmembrane</keyword>
<dbReference type="GO" id="GO:0000155">
    <property type="term" value="F:phosphorelay sensor kinase activity"/>
    <property type="evidence" value="ECO:0007669"/>
    <property type="project" value="InterPro"/>
</dbReference>
<evidence type="ECO:0000256" key="9">
    <source>
        <dbReference type="ARBA" id="ARBA00023136"/>
    </source>
</evidence>
<dbReference type="Pfam" id="PF02518">
    <property type="entry name" value="HATPase_c"/>
    <property type="match status" value="1"/>
</dbReference>
<dbReference type="InterPro" id="IPR035965">
    <property type="entry name" value="PAS-like_dom_sf"/>
</dbReference>
<keyword evidence="7 15" id="KW-0418">Kinase</keyword>
<dbReference type="PROSITE" id="PS50109">
    <property type="entry name" value="HIS_KIN"/>
    <property type="match status" value="1"/>
</dbReference>
<comment type="catalytic activity">
    <reaction evidence="1">
        <text>ATP + protein L-histidine = ADP + protein N-phospho-L-histidine.</text>
        <dbReference type="EC" id="2.7.13.3"/>
    </reaction>
</comment>
<dbReference type="PRINTS" id="PR00344">
    <property type="entry name" value="BCTRLSENSOR"/>
</dbReference>
<dbReference type="Pfam" id="PF00512">
    <property type="entry name" value="HisKA"/>
    <property type="match status" value="1"/>
</dbReference>
<feature type="coiled-coil region" evidence="10">
    <location>
        <begin position="313"/>
        <end position="343"/>
    </location>
</feature>
<evidence type="ECO:0000259" key="14">
    <source>
        <dbReference type="PROSITE" id="PS50885"/>
    </source>
</evidence>
<dbReference type="GO" id="GO:0016020">
    <property type="term" value="C:membrane"/>
    <property type="evidence" value="ECO:0007669"/>
    <property type="project" value="UniProtKB-SubCell"/>
</dbReference>
<sequence>MDSERKILFALVLLAVILFVGYFGVSFVSSLAGEFYLNNPIFHVLFALILIVLTVLFVFFIRNLALFFFPQFKTNLRIKIFTAFLLLVLGPALFSIFLSSGIVNKGLDRLLRIQVSRIVKTSSNTVKDFLEFTAKDLERRLDQLWARKRIYPYTLKAYGIDGFFRKDGRTYRVGDFPLSKREVSQIEKFDRYFFLDDSSKQLVLCKRKGKAFVCVSKRIPDKLFGEISKIRELHSNYQTLVTYKTPIKTVYTVTFGFMGLAVLFGALWFARYFERRISIPIEALYRATQRISRGELSVKIPEEEATDELKHVIHAFNEMVEQLRNLKKNLEENRKYLEEVLNAISPAIITFDYSGNVISCNQGAKKLFNLSKSRKGFPIWELLAYYPSLLKAVRELVEKGKGKAEVREEINGREKFLTVELISPPEIEDRVLIIEDVSDLVRAKKAEAWREVARRIAHEIKNPLTPITLNAERIRRQLKRKNPKIEEIVDRAVDSILEEVEVIKRLIDEFRKFSRLPLPEKRLTDLNEVIKNTLEPYSSEIKLVFELEDIPKIPLDKSLFREVLINLVKNSIDAGATEVKVSTTYKDGKVFVVFKDNGPGIPEEIMDKLFNPYVSTKEEGWGLGLSIVKKIVDDHGGKIYTVDKNTFVIELPF</sequence>
<dbReference type="InterPro" id="IPR005467">
    <property type="entry name" value="His_kinase_dom"/>
</dbReference>
<evidence type="ECO:0000256" key="2">
    <source>
        <dbReference type="ARBA" id="ARBA00004141"/>
    </source>
</evidence>
<evidence type="ECO:0000256" key="10">
    <source>
        <dbReference type="SAM" id="Coils"/>
    </source>
</evidence>
<comment type="subcellular location">
    <subcellularLocation>
        <location evidence="2">Membrane</location>
        <topology evidence="2">Multi-pass membrane protein</topology>
    </subcellularLocation>
</comment>
<dbReference type="SMART" id="SM00387">
    <property type="entry name" value="HATPase_c"/>
    <property type="match status" value="1"/>
</dbReference>
<dbReference type="AlphaFoldDB" id="A0A420W9H6"/>
<feature type="transmembrane region" description="Helical" evidence="11">
    <location>
        <begin position="81"/>
        <end position="103"/>
    </location>
</feature>
<dbReference type="CDD" id="cd00082">
    <property type="entry name" value="HisKA"/>
    <property type="match status" value="1"/>
</dbReference>
<evidence type="ECO:0000313" key="15">
    <source>
        <dbReference type="EMBL" id="RKQ63908.1"/>
    </source>
</evidence>
<dbReference type="CDD" id="cd00075">
    <property type="entry name" value="HATPase"/>
    <property type="match status" value="1"/>
</dbReference>
<accession>A0A420W9H6</accession>
<proteinExistence type="predicted"/>
<comment type="caution">
    <text evidence="15">The sequence shown here is derived from an EMBL/GenBank/DDBJ whole genome shotgun (WGS) entry which is preliminary data.</text>
</comment>
<dbReference type="Gene3D" id="3.30.565.10">
    <property type="entry name" value="Histidine kinase-like ATPase, C-terminal domain"/>
    <property type="match status" value="1"/>
</dbReference>
<feature type="transmembrane region" description="Helical" evidence="11">
    <location>
        <begin position="7"/>
        <end position="29"/>
    </location>
</feature>
<reference evidence="15 16" key="1">
    <citation type="submission" date="2018-10" db="EMBL/GenBank/DDBJ databases">
        <title>Genomic Encyclopedia of Type Strains, Phase IV (KMG-IV): sequencing the most valuable type-strain genomes for metagenomic binning, comparative biology and taxonomic classification.</title>
        <authorList>
            <person name="Goeker M."/>
        </authorList>
    </citation>
    <scope>NUCLEOTIDE SEQUENCE [LARGE SCALE GENOMIC DNA]</scope>
    <source>
        <strain evidence="15 16">DSM 15521</strain>
    </source>
</reference>
<feature type="transmembrane region" description="Helical" evidence="11">
    <location>
        <begin position="41"/>
        <end position="69"/>
    </location>
</feature>
<keyword evidence="10" id="KW-0175">Coiled coil</keyword>
<dbReference type="Pfam" id="PF00672">
    <property type="entry name" value="HAMP"/>
    <property type="match status" value="1"/>
</dbReference>
<dbReference type="CDD" id="cd06225">
    <property type="entry name" value="HAMP"/>
    <property type="match status" value="1"/>
</dbReference>
<evidence type="ECO:0000256" key="7">
    <source>
        <dbReference type="ARBA" id="ARBA00022777"/>
    </source>
</evidence>
<dbReference type="InterPro" id="IPR003594">
    <property type="entry name" value="HATPase_dom"/>
</dbReference>
<evidence type="ECO:0000256" key="5">
    <source>
        <dbReference type="ARBA" id="ARBA00022679"/>
    </source>
</evidence>
<dbReference type="SMART" id="SM00388">
    <property type="entry name" value="HisKA"/>
    <property type="match status" value="1"/>
</dbReference>
<dbReference type="PANTHER" id="PTHR45528">
    <property type="entry name" value="SENSOR HISTIDINE KINASE CPXA"/>
    <property type="match status" value="1"/>
</dbReference>
<feature type="domain" description="PAS" evidence="13">
    <location>
        <begin position="333"/>
        <end position="373"/>
    </location>
</feature>
<dbReference type="InterPro" id="IPR036890">
    <property type="entry name" value="HATPase_C_sf"/>
</dbReference>
<dbReference type="PROSITE" id="PS50112">
    <property type="entry name" value="PAS"/>
    <property type="match status" value="1"/>
</dbReference>
<evidence type="ECO:0000256" key="1">
    <source>
        <dbReference type="ARBA" id="ARBA00000085"/>
    </source>
</evidence>
<evidence type="ECO:0000256" key="11">
    <source>
        <dbReference type="SAM" id="Phobius"/>
    </source>
</evidence>
<dbReference type="EMBL" id="RBIE01000001">
    <property type="protein sequence ID" value="RKQ63908.1"/>
    <property type="molecule type" value="Genomic_DNA"/>
</dbReference>
<dbReference type="RefSeq" id="WP_245939577.1">
    <property type="nucleotide sequence ID" value="NZ_RBIE01000001.1"/>
</dbReference>
<dbReference type="InterPro" id="IPR000014">
    <property type="entry name" value="PAS"/>
</dbReference>
<organism evidence="15 16">
    <name type="scientific">Thermovibrio guaymasensis</name>
    <dbReference type="NCBI Taxonomy" id="240167"/>
    <lineage>
        <taxon>Bacteria</taxon>
        <taxon>Pseudomonadati</taxon>
        <taxon>Aquificota</taxon>
        <taxon>Aquificia</taxon>
        <taxon>Desulfurobacteriales</taxon>
        <taxon>Desulfurobacteriaceae</taxon>
        <taxon>Thermovibrio</taxon>
    </lineage>
</organism>
<evidence type="ECO:0000259" key="12">
    <source>
        <dbReference type="PROSITE" id="PS50109"/>
    </source>
</evidence>
<dbReference type="SUPFAM" id="SSF55785">
    <property type="entry name" value="PYP-like sensor domain (PAS domain)"/>
    <property type="match status" value="1"/>
</dbReference>
<evidence type="ECO:0000256" key="6">
    <source>
        <dbReference type="ARBA" id="ARBA00022692"/>
    </source>
</evidence>
<protein>
    <recommendedName>
        <fullName evidence="3">histidine kinase</fullName>
        <ecNumber evidence="3">2.7.13.3</ecNumber>
    </recommendedName>
</protein>
<dbReference type="EC" id="2.7.13.3" evidence="3"/>
<feature type="domain" description="HAMP" evidence="14">
    <location>
        <begin position="275"/>
        <end position="328"/>
    </location>
</feature>
<dbReference type="InterPro" id="IPR004358">
    <property type="entry name" value="Sig_transdc_His_kin-like_C"/>
</dbReference>